<keyword evidence="7" id="KW-1185">Reference proteome</keyword>
<dbReference type="AlphaFoldDB" id="A0A7R9AK19"/>
<dbReference type="InterPro" id="IPR018499">
    <property type="entry name" value="Tetraspanin/Peripherin"/>
</dbReference>
<dbReference type="GO" id="GO:0016020">
    <property type="term" value="C:membrane"/>
    <property type="evidence" value="ECO:0007669"/>
    <property type="project" value="UniProtKB-SubCell"/>
</dbReference>
<comment type="subcellular location">
    <subcellularLocation>
        <location evidence="1">Membrane</location>
        <topology evidence="1">Multi-pass membrane protein</topology>
    </subcellularLocation>
</comment>
<evidence type="ECO:0000256" key="3">
    <source>
        <dbReference type="ARBA" id="ARBA00022989"/>
    </source>
</evidence>
<dbReference type="Proteomes" id="UP000677054">
    <property type="component" value="Unassembled WGS sequence"/>
</dbReference>
<feature type="transmembrane region" description="Helical" evidence="5">
    <location>
        <begin position="139"/>
        <end position="157"/>
    </location>
</feature>
<protein>
    <recommendedName>
        <fullName evidence="8">Tetraspanin</fullName>
    </recommendedName>
</protein>
<keyword evidence="3 5" id="KW-1133">Transmembrane helix</keyword>
<dbReference type="InterPro" id="IPR008952">
    <property type="entry name" value="Tetraspanin_EC2_sf"/>
</dbReference>
<feature type="non-terminal residue" evidence="6">
    <location>
        <position position="1"/>
    </location>
</feature>
<evidence type="ECO:0000313" key="6">
    <source>
        <dbReference type="EMBL" id="CAD7255499.1"/>
    </source>
</evidence>
<proteinExistence type="predicted"/>
<accession>A0A7R9AK19</accession>
<sequence length="158" mass="17383">SRFSAGKEVEGFAFLSQYAVLNLLAAVGLAGAGSVLLYTLNKGESILWESLNGYVEEEAGNLYTQVWDRMQGNDECCGIEGPEDWVNSTAIIAGAVPISCCKNQIKCDTDNATSEHINQVGCLRSYLERLREWIEVGRPVTMVAIPMSLVMVCFFFWA</sequence>
<evidence type="ECO:0000313" key="7">
    <source>
        <dbReference type="Proteomes" id="UP000677054"/>
    </source>
</evidence>
<dbReference type="EMBL" id="LR930044">
    <property type="protein sequence ID" value="CAD7255499.1"/>
    <property type="molecule type" value="Genomic_DNA"/>
</dbReference>
<evidence type="ECO:0000256" key="4">
    <source>
        <dbReference type="ARBA" id="ARBA00023136"/>
    </source>
</evidence>
<evidence type="ECO:0008006" key="8">
    <source>
        <dbReference type="Google" id="ProtNLM"/>
    </source>
</evidence>
<feature type="transmembrane region" description="Helical" evidence="5">
    <location>
        <begin position="20"/>
        <end position="40"/>
    </location>
</feature>
<feature type="non-terminal residue" evidence="6">
    <location>
        <position position="158"/>
    </location>
</feature>
<keyword evidence="2 5" id="KW-0812">Transmembrane</keyword>
<name>A0A7R9AK19_9CRUS</name>
<dbReference type="Gene3D" id="1.10.1450.10">
    <property type="entry name" value="Tetraspanin"/>
    <property type="match status" value="1"/>
</dbReference>
<evidence type="ECO:0000256" key="1">
    <source>
        <dbReference type="ARBA" id="ARBA00004141"/>
    </source>
</evidence>
<gene>
    <name evidence="6" type="ORF">DSTB1V02_LOCUS15244</name>
</gene>
<evidence type="ECO:0000256" key="2">
    <source>
        <dbReference type="ARBA" id="ARBA00022692"/>
    </source>
</evidence>
<reference evidence="6" key="1">
    <citation type="submission" date="2020-11" db="EMBL/GenBank/DDBJ databases">
        <authorList>
            <person name="Tran Van P."/>
        </authorList>
    </citation>
    <scope>NUCLEOTIDE SEQUENCE</scope>
</reference>
<dbReference type="EMBL" id="CAJPEV010030526">
    <property type="protein sequence ID" value="CAG0909125.1"/>
    <property type="molecule type" value="Genomic_DNA"/>
</dbReference>
<dbReference type="Pfam" id="PF00335">
    <property type="entry name" value="Tetraspanin"/>
    <property type="match status" value="1"/>
</dbReference>
<organism evidence="6">
    <name type="scientific">Darwinula stevensoni</name>
    <dbReference type="NCBI Taxonomy" id="69355"/>
    <lineage>
        <taxon>Eukaryota</taxon>
        <taxon>Metazoa</taxon>
        <taxon>Ecdysozoa</taxon>
        <taxon>Arthropoda</taxon>
        <taxon>Crustacea</taxon>
        <taxon>Oligostraca</taxon>
        <taxon>Ostracoda</taxon>
        <taxon>Podocopa</taxon>
        <taxon>Podocopida</taxon>
        <taxon>Darwinulocopina</taxon>
        <taxon>Darwinuloidea</taxon>
        <taxon>Darwinulidae</taxon>
        <taxon>Darwinula</taxon>
    </lineage>
</organism>
<keyword evidence="4 5" id="KW-0472">Membrane</keyword>
<dbReference type="SUPFAM" id="SSF48652">
    <property type="entry name" value="Tetraspanin"/>
    <property type="match status" value="1"/>
</dbReference>
<dbReference type="OrthoDB" id="6350804at2759"/>
<evidence type="ECO:0000256" key="5">
    <source>
        <dbReference type="SAM" id="Phobius"/>
    </source>
</evidence>